<feature type="domain" description="Glycosyltransferase subfamily 4-like N-terminal" evidence="2">
    <location>
        <begin position="14"/>
        <end position="173"/>
    </location>
</feature>
<keyword evidence="3" id="KW-0808">Transferase</keyword>
<dbReference type="EMBL" id="PXXU01000011">
    <property type="protein sequence ID" value="PSJ17969.1"/>
    <property type="molecule type" value="Genomic_DNA"/>
</dbReference>
<dbReference type="GO" id="GO:0016757">
    <property type="term" value="F:glycosyltransferase activity"/>
    <property type="evidence" value="ECO:0007669"/>
    <property type="project" value="InterPro"/>
</dbReference>
<sequence>MMRLLILVNSMGGGGAERVTATLANYWAAKGWEISIVTLTPQSDDFYELSASIKRVALELGGESSNVFIGLLHNVHRVLAVRRVLCDIKPDVALGMMTTANILLALASLRLRIRTVGSERTHPPQYPLGALWERLRSYGYGLLVAVVAQSNEGAAWIDFNTNAKNVVVIPNPVKWPLTNHQPLLEVDEVCQKGRKLLLAVGRLSAEKQFDLLIDVFKSLTSRHPDWDLVILGEGPLHLDLEILVRQLGLQSRVLLPGRAGNVGDWYERADLFVLSSRFEGFPNALVEAMAYGVPTVSFDCDTGPRDIICHEVDGLLVPPGNQVSLTAALDRLMDDAALRQRFANRAVEVRERFSIDLVAEKWANLFLERAK</sequence>
<dbReference type="PANTHER" id="PTHR12526">
    <property type="entry name" value="GLYCOSYLTRANSFERASE"/>
    <property type="match status" value="1"/>
</dbReference>
<dbReference type="Pfam" id="PF00534">
    <property type="entry name" value="Glycos_transf_1"/>
    <property type="match status" value="1"/>
</dbReference>
<dbReference type="AlphaFoldDB" id="A0A2P7NX04"/>
<name>A0A2P7NX04_9PROT</name>
<dbReference type="InterPro" id="IPR028098">
    <property type="entry name" value="Glyco_trans_4-like_N"/>
</dbReference>
<dbReference type="InterPro" id="IPR001296">
    <property type="entry name" value="Glyco_trans_1"/>
</dbReference>
<proteinExistence type="predicted"/>
<feature type="domain" description="Glycosyl transferase family 1" evidence="1">
    <location>
        <begin position="191"/>
        <end position="346"/>
    </location>
</feature>
<dbReference type="SUPFAM" id="SSF53756">
    <property type="entry name" value="UDP-Glycosyltransferase/glycogen phosphorylase"/>
    <property type="match status" value="1"/>
</dbReference>
<dbReference type="CDD" id="cd03820">
    <property type="entry name" value="GT4_AmsD-like"/>
    <property type="match status" value="1"/>
</dbReference>
<evidence type="ECO:0000313" key="3">
    <source>
        <dbReference type="EMBL" id="PSJ17969.1"/>
    </source>
</evidence>
<evidence type="ECO:0000259" key="2">
    <source>
        <dbReference type="Pfam" id="PF13439"/>
    </source>
</evidence>
<evidence type="ECO:0000259" key="1">
    <source>
        <dbReference type="Pfam" id="PF00534"/>
    </source>
</evidence>
<dbReference type="OrthoDB" id="9775208at2"/>
<dbReference type="Gene3D" id="3.40.50.2000">
    <property type="entry name" value="Glycogen Phosphorylase B"/>
    <property type="match status" value="2"/>
</dbReference>
<evidence type="ECO:0000313" key="4">
    <source>
        <dbReference type="Proteomes" id="UP000241912"/>
    </source>
</evidence>
<gene>
    <name evidence="3" type="ORF">C7H79_05475</name>
</gene>
<dbReference type="PANTHER" id="PTHR12526:SF630">
    <property type="entry name" value="GLYCOSYLTRANSFERASE"/>
    <property type="match status" value="1"/>
</dbReference>
<reference evidence="3 4" key="1">
    <citation type="submission" date="2018-03" db="EMBL/GenBank/DDBJ databases">
        <title>Draft genome of Nitrosomonas supralitoralis APG5.</title>
        <authorList>
            <person name="Urakawa H."/>
            <person name="Lopez J.V."/>
        </authorList>
    </citation>
    <scope>NUCLEOTIDE SEQUENCE [LARGE SCALE GENOMIC DNA]</scope>
    <source>
        <strain evidence="3 4">APG5</strain>
    </source>
</reference>
<organism evidence="3 4">
    <name type="scientific">Nitrosomonas supralitoralis</name>
    <dbReference type="NCBI Taxonomy" id="2116706"/>
    <lineage>
        <taxon>Bacteria</taxon>
        <taxon>Pseudomonadati</taxon>
        <taxon>Pseudomonadota</taxon>
        <taxon>Betaproteobacteria</taxon>
        <taxon>Nitrosomonadales</taxon>
        <taxon>Nitrosomonadaceae</taxon>
        <taxon>Nitrosomonas</taxon>
    </lineage>
</organism>
<protein>
    <submittedName>
        <fullName evidence="3">Glycosyltransferase family 4 protein</fullName>
    </submittedName>
</protein>
<keyword evidence="4" id="KW-1185">Reference proteome</keyword>
<dbReference type="Proteomes" id="UP000241912">
    <property type="component" value="Unassembled WGS sequence"/>
</dbReference>
<accession>A0A2P7NX04</accession>
<comment type="caution">
    <text evidence="3">The sequence shown here is derived from an EMBL/GenBank/DDBJ whole genome shotgun (WGS) entry which is preliminary data.</text>
</comment>
<dbReference type="Pfam" id="PF13439">
    <property type="entry name" value="Glyco_transf_4"/>
    <property type="match status" value="1"/>
</dbReference>